<proteinExistence type="inferred from homology"/>
<dbReference type="SUPFAM" id="SSF52540">
    <property type="entry name" value="P-loop containing nucleoside triphosphate hydrolases"/>
    <property type="match status" value="1"/>
</dbReference>
<dbReference type="GO" id="GO:0005737">
    <property type="term" value="C:cytoplasm"/>
    <property type="evidence" value="ECO:0007669"/>
    <property type="project" value="TreeGrafter"/>
</dbReference>
<comment type="similarity">
    <text evidence="1">Belongs to the thymidylate kinase family.</text>
</comment>
<evidence type="ECO:0000256" key="1">
    <source>
        <dbReference type="ARBA" id="ARBA00009776"/>
    </source>
</evidence>
<name>A0A955L6K1_9BACT</name>
<dbReference type="Gene3D" id="3.40.50.300">
    <property type="entry name" value="P-loop containing nucleotide triphosphate hydrolases"/>
    <property type="match status" value="1"/>
</dbReference>
<protein>
    <recommendedName>
        <fullName evidence="4">Thymidylate kinase-like domain-containing protein</fullName>
    </recommendedName>
</protein>
<gene>
    <name evidence="5" type="ORF">KC909_06320</name>
</gene>
<organism evidence="5 6">
    <name type="scientific">Candidatus Dojkabacteria bacterium</name>
    <dbReference type="NCBI Taxonomy" id="2099670"/>
    <lineage>
        <taxon>Bacteria</taxon>
        <taxon>Candidatus Dojkabacteria</taxon>
    </lineage>
</organism>
<evidence type="ECO:0000259" key="4">
    <source>
        <dbReference type="Pfam" id="PF02223"/>
    </source>
</evidence>
<dbReference type="PANTHER" id="PTHR10344:SF4">
    <property type="entry name" value="UMP-CMP KINASE 2, MITOCHONDRIAL"/>
    <property type="match status" value="1"/>
</dbReference>
<keyword evidence="3" id="KW-0067">ATP-binding</keyword>
<evidence type="ECO:0000256" key="2">
    <source>
        <dbReference type="ARBA" id="ARBA00022741"/>
    </source>
</evidence>
<dbReference type="GO" id="GO:0006235">
    <property type="term" value="P:dTTP biosynthetic process"/>
    <property type="evidence" value="ECO:0007669"/>
    <property type="project" value="TreeGrafter"/>
</dbReference>
<evidence type="ECO:0000313" key="6">
    <source>
        <dbReference type="Proteomes" id="UP000783287"/>
    </source>
</evidence>
<dbReference type="PANTHER" id="PTHR10344">
    <property type="entry name" value="THYMIDYLATE KINASE"/>
    <property type="match status" value="1"/>
</dbReference>
<dbReference type="GO" id="GO:0006233">
    <property type="term" value="P:dTDP biosynthetic process"/>
    <property type="evidence" value="ECO:0007669"/>
    <property type="project" value="TreeGrafter"/>
</dbReference>
<dbReference type="GO" id="GO:0004798">
    <property type="term" value="F:dTMP kinase activity"/>
    <property type="evidence" value="ECO:0007669"/>
    <property type="project" value="TreeGrafter"/>
</dbReference>
<comment type="caution">
    <text evidence="5">The sequence shown here is derived from an EMBL/GenBank/DDBJ whole genome shotgun (WGS) entry which is preliminary data.</text>
</comment>
<reference evidence="5" key="1">
    <citation type="submission" date="2020-04" db="EMBL/GenBank/DDBJ databases">
        <authorList>
            <person name="Zhang T."/>
        </authorList>
    </citation>
    <scope>NUCLEOTIDE SEQUENCE</scope>
    <source>
        <strain evidence="5">HKST-UBA14</strain>
    </source>
</reference>
<evidence type="ECO:0000313" key="5">
    <source>
        <dbReference type="EMBL" id="MCA9383947.1"/>
    </source>
</evidence>
<dbReference type="InterPro" id="IPR027417">
    <property type="entry name" value="P-loop_NTPase"/>
</dbReference>
<keyword evidence="2" id="KW-0547">Nucleotide-binding</keyword>
<reference evidence="5" key="2">
    <citation type="journal article" date="2021" name="Microbiome">
        <title>Successional dynamics and alternative stable states in a saline activated sludge microbial community over 9 years.</title>
        <authorList>
            <person name="Wang Y."/>
            <person name="Ye J."/>
            <person name="Ju F."/>
            <person name="Liu L."/>
            <person name="Boyd J.A."/>
            <person name="Deng Y."/>
            <person name="Parks D.H."/>
            <person name="Jiang X."/>
            <person name="Yin X."/>
            <person name="Woodcroft B.J."/>
            <person name="Tyson G.W."/>
            <person name="Hugenholtz P."/>
            <person name="Polz M.F."/>
            <person name="Zhang T."/>
        </authorList>
    </citation>
    <scope>NUCLEOTIDE SEQUENCE</scope>
    <source>
        <strain evidence="5">HKST-UBA14</strain>
    </source>
</reference>
<dbReference type="AlphaFoldDB" id="A0A955L6K1"/>
<dbReference type="GO" id="GO:0005524">
    <property type="term" value="F:ATP binding"/>
    <property type="evidence" value="ECO:0007669"/>
    <property type="project" value="UniProtKB-KW"/>
</dbReference>
<accession>A0A955L6K1</accession>
<feature type="domain" description="Thymidylate kinase-like" evidence="4">
    <location>
        <begin position="12"/>
        <end position="191"/>
    </location>
</feature>
<dbReference type="EMBL" id="JAGQLK010000185">
    <property type="protein sequence ID" value="MCA9383947.1"/>
    <property type="molecule type" value="Genomic_DNA"/>
</dbReference>
<sequence>MKAKGKFIVLYGANNLGKSVQIRELTKKMLEHKHEVLTIKYPMYKLEPTGPRINGILRDPKHPERGIDELEFQKIYAQNRRDFQMTLESLLDAHINVVAEDYVGTSIAWGHTKGAELPDLISINSDLRKPDLEILLDGERFSDGIEKGHRNEDTENIIWKKNRKIHLDLADQFQWSRVNANDTIENVHANIWKLVNPILV</sequence>
<dbReference type="InterPro" id="IPR039430">
    <property type="entry name" value="Thymidylate_kin-like_dom"/>
</dbReference>
<dbReference type="GO" id="GO:0006227">
    <property type="term" value="P:dUDP biosynthetic process"/>
    <property type="evidence" value="ECO:0007669"/>
    <property type="project" value="TreeGrafter"/>
</dbReference>
<evidence type="ECO:0000256" key="3">
    <source>
        <dbReference type="ARBA" id="ARBA00022840"/>
    </source>
</evidence>
<dbReference type="Proteomes" id="UP000783287">
    <property type="component" value="Unassembled WGS sequence"/>
</dbReference>
<dbReference type="Pfam" id="PF02223">
    <property type="entry name" value="Thymidylate_kin"/>
    <property type="match status" value="1"/>
</dbReference>